<comment type="caution">
    <text evidence="1">The sequence shown here is derived from an EMBL/GenBank/DDBJ whole genome shotgun (WGS) entry which is preliminary data.</text>
</comment>
<dbReference type="EMBL" id="LAZR01014938">
    <property type="protein sequence ID" value="KKM15309.1"/>
    <property type="molecule type" value="Genomic_DNA"/>
</dbReference>
<sequence>MPKNTDLYIIASALQQSYIDEYDEEMIDNIFAELQGRRNNGEFRTLQTPSISC</sequence>
<proteinExistence type="predicted"/>
<name>A0A0F9I6M4_9ZZZZ</name>
<organism evidence="1">
    <name type="scientific">marine sediment metagenome</name>
    <dbReference type="NCBI Taxonomy" id="412755"/>
    <lineage>
        <taxon>unclassified sequences</taxon>
        <taxon>metagenomes</taxon>
        <taxon>ecological metagenomes</taxon>
    </lineage>
</organism>
<protein>
    <submittedName>
        <fullName evidence="1">Uncharacterized protein</fullName>
    </submittedName>
</protein>
<reference evidence="1" key="1">
    <citation type="journal article" date="2015" name="Nature">
        <title>Complex archaea that bridge the gap between prokaryotes and eukaryotes.</title>
        <authorList>
            <person name="Spang A."/>
            <person name="Saw J.H."/>
            <person name="Jorgensen S.L."/>
            <person name="Zaremba-Niedzwiedzka K."/>
            <person name="Martijn J."/>
            <person name="Lind A.E."/>
            <person name="van Eijk R."/>
            <person name="Schleper C."/>
            <person name="Guy L."/>
            <person name="Ettema T.J."/>
        </authorList>
    </citation>
    <scope>NUCLEOTIDE SEQUENCE</scope>
</reference>
<gene>
    <name evidence="1" type="ORF">LCGC14_1697380</name>
</gene>
<evidence type="ECO:0000313" key="1">
    <source>
        <dbReference type="EMBL" id="KKM15309.1"/>
    </source>
</evidence>
<dbReference type="AlphaFoldDB" id="A0A0F9I6M4"/>
<accession>A0A0F9I6M4</accession>